<feature type="compositionally biased region" description="Basic residues" evidence="1">
    <location>
        <begin position="1"/>
        <end position="10"/>
    </location>
</feature>
<evidence type="ECO:0000256" key="1">
    <source>
        <dbReference type="SAM" id="MobiDB-lite"/>
    </source>
</evidence>
<gene>
    <name evidence="3" type="ORF">GCM10009830_43980</name>
</gene>
<feature type="region of interest" description="Disordered" evidence="1">
    <location>
        <begin position="1"/>
        <end position="24"/>
    </location>
</feature>
<name>A0ABP4TPR5_9ACTN</name>
<reference evidence="4" key="1">
    <citation type="journal article" date="2019" name="Int. J. Syst. Evol. Microbiol.">
        <title>The Global Catalogue of Microorganisms (GCM) 10K type strain sequencing project: providing services to taxonomists for standard genome sequencing and annotation.</title>
        <authorList>
            <consortium name="The Broad Institute Genomics Platform"/>
            <consortium name="The Broad Institute Genome Sequencing Center for Infectious Disease"/>
            <person name="Wu L."/>
            <person name="Ma J."/>
        </authorList>
    </citation>
    <scope>NUCLEOTIDE SEQUENCE [LARGE SCALE GENOMIC DNA]</scope>
    <source>
        <strain evidence="4">JCM 16001</strain>
    </source>
</reference>
<protein>
    <recommendedName>
        <fullName evidence="2">DUF397 domain-containing protein</fullName>
    </recommendedName>
</protein>
<dbReference type="RefSeq" id="WP_344491227.1">
    <property type="nucleotide sequence ID" value="NZ_BAAAQF010000023.1"/>
</dbReference>
<evidence type="ECO:0000313" key="3">
    <source>
        <dbReference type="EMBL" id="GAA1691430.1"/>
    </source>
</evidence>
<evidence type="ECO:0000313" key="4">
    <source>
        <dbReference type="Proteomes" id="UP001499851"/>
    </source>
</evidence>
<proteinExistence type="predicted"/>
<keyword evidence="4" id="KW-1185">Reference proteome</keyword>
<dbReference type="Pfam" id="PF04149">
    <property type="entry name" value="DUF397"/>
    <property type="match status" value="1"/>
</dbReference>
<organism evidence="3 4">
    <name type="scientific">Glycomyces endophyticus</name>
    <dbReference type="NCBI Taxonomy" id="480996"/>
    <lineage>
        <taxon>Bacteria</taxon>
        <taxon>Bacillati</taxon>
        <taxon>Actinomycetota</taxon>
        <taxon>Actinomycetes</taxon>
        <taxon>Glycomycetales</taxon>
        <taxon>Glycomycetaceae</taxon>
        <taxon>Glycomyces</taxon>
    </lineage>
</organism>
<feature type="domain" description="DUF397" evidence="2">
    <location>
        <begin position="5"/>
        <end position="59"/>
    </location>
</feature>
<dbReference type="InterPro" id="IPR007278">
    <property type="entry name" value="DUF397"/>
</dbReference>
<accession>A0ABP4TPR5</accession>
<sequence length="61" mass="6486">MTTSKWRKSSRSGADQTSSDCVEARAAGSGFEVRDSKLSEDSPVFGLTQGDFTALLGTAQR</sequence>
<comment type="caution">
    <text evidence="3">The sequence shown here is derived from an EMBL/GenBank/DDBJ whole genome shotgun (WGS) entry which is preliminary data.</text>
</comment>
<dbReference type="Proteomes" id="UP001499851">
    <property type="component" value="Unassembled WGS sequence"/>
</dbReference>
<feature type="compositionally biased region" description="Polar residues" evidence="1">
    <location>
        <begin position="11"/>
        <end position="20"/>
    </location>
</feature>
<dbReference type="EMBL" id="BAAAQF010000023">
    <property type="protein sequence ID" value="GAA1691430.1"/>
    <property type="molecule type" value="Genomic_DNA"/>
</dbReference>
<evidence type="ECO:0000259" key="2">
    <source>
        <dbReference type="Pfam" id="PF04149"/>
    </source>
</evidence>